<evidence type="ECO:0000256" key="1">
    <source>
        <dbReference type="SAM" id="SignalP"/>
    </source>
</evidence>
<dbReference type="STRING" id="76123.AS203_10520"/>
<dbReference type="RefSeq" id="WP_025065231.1">
    <property type="nucleotide sequence ID" value="NZ_CP013195.1"/>
</dbReference>
<dbReference type="CDD" id="cd04276">
    <property type="entry name" value="ZnMc_MMP_like_2"/>
    <property type="match status" value="1"/>
</dbReference>
<dbReference type="InterPro" id="IPR033413">
    <property type="entry name" value="DUF5117"/>
</dbReference>
<reference evidence="6" key="1">
    <citation type="submission" date="2015-11" db="EMBL/GenBank/DDBJ databases">
        <authorList>
            <person name="Holder M.E."/>
            <person name="Ajami N.J."/>
            <person name="Petrosino J.F."/>
        </authorList>
    </citation>
    <scope>NUCLEOTIDE SEQUENCE [LARGE SCALE GENOMIC DNA]</scope>
    <source>
        <strain evidence="6">F0113</strain>
    </source>
</reference>
<protein>
    <recommendedName>
        <fullName evidence="7">Zinc-dependent metalloprotease</fullName>
    </recommendedName>
</protein>
<proteinExistence type="predicted"/>
<accession>A0A0S2KMD6</accession>
<dbReference type="Pfam" id="PF17148">
    <property type="entry name" value="DUF5117"/>
    <property type="match status" value="1"/>
</dbReference>
<dbReference type="PROSITE" id="PS51257">
    <property type="entry name" value="PROKAR_LIPOPROTEIN"/>
    <property type="match status" value="1"/>
</dbReference>
<dbReference type="Pfam" id="PF16313">
    <property type="entry name" value="DUF4953"/>
    <property type="match status" value="1"/>
</dbReference>
<keyword evidence="1" id="KW-0732">Signal</keyword>
<dbReference type="InterPro" id="IPR034032">
    <property type="entry name" value="Zn_MMP-like_bac"/>
</dbReference>
<feature type="chain" id="PRO_5006601968" description="Zinc-dependent metalloprotease" evidence="1">
    <location>
        <begin position="28"/>
        <end position="846"/>
    </location>
</feature>
<dbReference type="Proteomes" id="UP000056252">
    <property type="component" value="Chromosome"/>
</dbReference>
<feature type="domain" description="DUF5117" evidence="3">
    <location>
        <begin position="110"/>
        <end position="295"/>
    </location>
</feature>
<evidence type="ECO:0008006" key="7">
    <source>
        <dbReference type="Google" id="ProtNLM"/>
    </source>
</evidence>
<dbReference type="AlphaFoldDB" id="A0A0S2KMD6"/>
<evidence type="ECO:0000259" key="4">
    <source>
        <dbReference type="Pfam" id="PF17162"/>
    </source>
</evidence>
<dbReference type="KEGG" id="peo:AS203_10520"/>
<sequence>MNFSPIKTSLTGVFLLLSCLYVTASRADDKKSKDSTKAKKETKYDRLFKDKKAETAKSKFITLHKIDGKLYFELPLKYLRKEMLLAGTVASVTDPTYITVGSKNFNPIDFYFELQDSSVVMKTPNSIVYNDGTAPEEMKAAFALNYQDPVINGFKIAAYSNDSSAVVFDVTSLLAKPNSQLQVLPTKMGHFTIKATPKADMSFIRSIKSFDTNLSIRNDFNYTVSASLLSFPISGDLPTTVGITYSVMLVPESKMRPRITDSRVGIASSVKVAFPSPIAKSKPVYLAHRWNLVPQNKKAYTQGRLSEPVQRIRFYLDDAFPEAWKAPIRQGVLRWNKAFEKIGFKNAIEVVDFPRKSADFDPDNLRYSCIRYIPNGAEAPVSDSRINPNTGEILNASMFIFSNVETLLHKWRFIETAAVDPSIRTNRLPADKFAEALSMAVTRETGFTLGLLKNPGASSTYATDSLRNARFTAVRGLAPSVMDDVHFNYVAQPSDKGVRLISNGLGVYDNFAIAWNYRYFDTDRVNDEAQQKELERFVDVQVRNPRCRYYRSNTLFWDPRVQSEALGNDAIKSGNYAIRNLQIIQKHLSQWIKNDEDSRIKEKLYLAVSQKHYALFKNVMSNVGGIYLNDMKLSTGVPRYQVVSKARQRASMLWCLHQATHFTQYANRTFERKGSMAVSYYDQLLEFIGYDLMGARTRVAVTSYLAPDSYTQKEYFDDLFNGLFQSVIKQRAATQDERVLQRSFLTYLQATVSKSINGKVENSRSLTDQHQIASQLSLSGYGNPTASLAPNIDVATVDHSELYFYNCLTRLKPMLERCLKAHLTTEARSHYEMLLFKVNKTLEVKK</sequence>
<keyword evidence="6" id="KW-1185">Reference proteome</keyword>
<dbReference type="Pfam" id="PF17162">
    <property type="entry name" value="DUF5118"/>
    <property type="match status" value="1"/>
</dbReference>
<name>A0A0S2KMD6_9BACT</name>
<dbReference type="SUPFAM" id="SSF55486">
    <property type="entry name" value="Metalloproteases ('zincins'), catalytic domain"/>
    <property type="match status" value="1"/>
</dbReference>
<evidence type="ECO:0000313" key="6">
    <source>
        <dbReference type="Proteomes" id="UP000056252"/>
    </source>
</evidence>
<evidence type="ECO:0000313" key="5">
    <source>
        <dbReference type="EMBL" id="ALO49473.1"/>
    </source>
</evidence>
<gene>
    <name evidence="5" type="ORF">AS203_10520</name>
</gene>
<evidence type="ECO:0000259" key="2">
    <source>
        <dbReference type="Pfam" id="PF16313"/>
    </source>
</evidence>
<dbReference type="eggNOG" id="COG5549">
    <property type="taxonomic scope" value="Bacteria"/>
</dbReference>
<feature type="domain" description="DUF5118" evidence="4">
    <location>
        <begin position="42"/>
        <end position="91"/>
    </location>
</feature>
<feature type="signal peptide" evidence="1">
    <location>
        <begin position="1"/>
        <end position="27"/>
    </location>
</feature>
<feature type="domain" description="EcxA zinc-binding" evidence="2">
    <location>
        <begin position="432"/>
        <end position="729"/>
    </location>
</feature>
<dbReference type="PANTHER" id="PTHR38478:SF1">
    <property type="entry name" value="ZINC DEPENDENT METALLOPROTEASE DOMAIN LIPOPROTEIN"/>
    <property type="match status" value="1"/>
</dbReference>
<evidence type="ECO:0000259" key="3">
    <source>
        <dbReference type="Pfam" id="PF17148"/>
    </source>
</evidence>
<dbReference type="OrthoDB" id="9776599at2"/>
<organism evidence="5 6">
    <name type="scientific">Hoylesella enoeca</name>
    <dbReference type="NCBI Taxonomy" id="76123"/>
    <lineage>
        <taxon>Bacteria</taxon>
        <taxon>Pseudomonadati</taxon>
        <taxon>Bacteroidota</taxon>
        <taxon>Bacteroidia</taxon>
        <taxon>Bacteroidales</taxon>
        <taxon>Prevotellaceae</taxon>
        <taxon>Hoylesella</taxon>
    </lineage>
</organism>
<dbReference type="PANTHER" id="PTHR38478">
    <property type="entry name" value="PEPTIDASE M1A AND M12B"/>
    <property type="match status" value="1"/>
</dbReference>
<dbReference type="InterPro" id="IPR032534">
    <property type="entry name" value="EcxA_zinc-bd"/>
</dbReference>
<dbReference type="InterPro" id="IPR033428">
    <property type="entry name" value="DUF5118"/>
</dbReference>
<dbReference type="EMBL" id="CP013195">
    <property type="protein sequence ID" value="ALO49473.1"/>
    <property type="molecule type" value="Genomic_DNA"/>
</dbReference>